<dbReference type="InterPro" id="IPR050808">
    <property type="entry name" value="Phage_Integrase"/>
</dbReference>
<dbReference type="EMBL" id="LAZR01000283">
    <property type="protein sequence ID" value="KKN77203.1"/>
    <property type="molecule type" value="Genomic_DNA"/>
</dbReference>
<dbReference type="Gene3D" id="1.10.443.10">
    <property type="entry name" value="Intergrase catalytic core"/>
    <property type="match status" value="1"/>
</dbReference>
<dbReference type="GO" id="GO:0044826">
    <property type="term" value="P:viral genome integration into host DNA"/>
    <property type="evidence" value="ECO:0007669"/>
    <property type="project" value="UniProtKB-KW"/>
</dbReference>
<evidence type="ECO:0000256" key="5">
    <source>
        <dbReference type="ARBA" id="ARBA00023195"/>
    </source>
</evidence>
<keyword evidence="6" id="KW-1160">Virus entry into host cell</keyword>
<evidence type="ECO:0000256" key="6">
    <source>
        <dbReference type="ARBA" id="ARBA00023296"/>
    </source>
</evidence>
<evidence type="ECO:0000256" key="2">
    <source>
        <dbReference type="ARBA" id="ARBA00022908"/>
    </source>
</evidence>
<dbReference type="Gene3D" id="1.10.150.130">
    <property type="match status" value="1"/>
</dbReference>
<dbReference type="InterPro" id="IPR010998">
    <property type="entry name" value="Integrase_recombinase_N"/>
</dbReference>
<dbReference type="CDD" id="cd00801">
    <property type="entry name" value="INT_P4_C"/>
    <property type="match status" value="1"/>
</dbReference>
<dbReference type="Pfam" id="PF22022">
    <property type="entry name" value="Phage_int_M"/>
    <property type="match status" value="1"/>
</dbReference>
<evidence type="ECO:0000256" key="4">
    <source>
        <dbReference type="ARBA" id="ARBA00023172"/>
    </source>
</evidence>
<dbReference type="InterPro" id="IPR002104">
    <property type="entry name" value="Integrase_catalytic"/>
</dbReference>
<reference evidence="10" key="1">
    <citation type="journal article" date="2015" name="Nature">
        <title>Complex archaea that bridge the gap between prokaryotes and eukaryotes.</title>
        <authorList>
            <person name="Spang A."/>
            <person name="Saw J.H."/>
            <person name="Jorgensen S.L."/>
            <person name="Zaremba-Niedzwiedzka K."/>
            <person name="Martijn J."/>
            <person name="Lind A.E."/>
            <person name="van Eijk R."/>
            <person name="Schleper C."/>
            <person name="Guy L."/>
            <person name="Ettema T.J."/>
        </authorList>
    </citation>
    <scope>NUCLEOTIDE SEQUENCE</scope>
</reference>
<dbReference type="InterPro" id="IPR011010">
    <property type="entry name" value="DNA_brk_join_enz"/>
</dbReference>
<evidence type="ECO:0000259" key="7">
    <source>
        <dbReference type="Pfam" id="PF00589"/>
    </source>
</evidence>
<dbReference type="PANTHER" id="PTHR30629">
    <property type="entry name" value="PROPHAGE INTEGRASE"/>
    <property type="match status" value="1"/>
</dbReference>
<dbReference type="GO" id="GO:0003677">
    <property type="term" value="F:DNA binding"/>
    <property type="evidence" value="ECO:0007669"/>
    <property type="project" value="UniProtKB-KW"/>
</dbReference>
<keyword evidence="5" id="KW-1179">Viral genome integration</keyword>
<dbReference type="InterPro" id="IPR038488">
    <property type="entry name" value="Integrase_DNA-bd_sf"/>
</dbReference>
<sequence>MPKVAKVLSDREIKAIRLPGFYPVGGVKGLGLKISTGDSRSWILRATTGELRTATSGKQYSVRRDYGLGGFPDVGLAEARRRALELRQQLRSGIDPVAEKNAVRAAQRAERAKLKTFEEVARECHAVRQSEFKNTKHAAQWINTLEGYAFPFLGKIPVGAIETAHIVEVLQPIWLTKHETATRVRQRIASVLDYAAAMELRTGSNPAGLQGNLRELLPKSKAVRKKAGKRHHARIPVEQMASFMADLRTRSSISAKALEFAILTAGRSGEVRGALWSEIDLERKVWRLSAERMKADRGHTVPLSDAAIELIESLPKGSGRKLLFTNSKQAGLSDAALGKLIKDMHEAAVEAGGKGYIDPEQGRIATPHGTARSSFKDWSRSSTARVMANGNMSSFPDEWGELALAHVNSDETRAAYARSELLDERGELMQAWAEYLAQKKTDNIVRLGAK</sequence>
<dbReference type="InterPro" id="IPR053876">
    <property type="entry name" value="Phage_int_M"/>
</dbReference>
<dbReference type="Pfam" id="PF13356">
    <property type="entry name" value="Arm-DNA-bind_3"/>
    <property type="match status" value="1"/>
</dbReference>
<evidence type="ECO:0000259" key="8">
    <source>
        <dbReference type="Pfam" id="PF13356"/>
    </source>
</evidence>
<dbReference type="SUPFAM" id="SSF56349">
    <property type="entry name" value="DNA breaking-rejoining enzymes"/>
    <property type="match status" value="1"/>
</dbReference>
<dbReference type="Gene3D" id="3.30.160.390">
    <property type="entry name" value="Integrase, DNA-binding domain"/>
    <property type="match status" value="1"/>
</dbReference>
<dbReference type="AlphaFoldDB" id="A0A0F9WFU1"/>
<feature type="domain" description="Integrase DNA-binding" evidence="8">
    <location>
        <begin position="8"/>
        <end position="102"/>
    </location>
</feature>
<accession>A0A0F9WFU1</accession>
<dbReference type="InterPro" id="IPR013762">
    <property type="entry name" value="Integrase-like_cat_sf"/>
</dbReference>
<gene>
    <name evidence="10" type="ORF">LCGC14_0362950</name>
</gene>
<dbReference type="Pfam" id="PF00589">
    <property type="entry name" value="Phage_integrase"/>
    <property type="match status" value="1"/>
</dbReference>
<evidence type="ECO:0000256" key="1">
    <source>
        <dbReference type="ARBA" id="ARBA00008857"/>
    </source>
</evidence>
<evidence type="ECO:0000313" key="10">
    <source>
        <dbReference type="EMBL" id="KKN77203.1"/>
    </source>
</evidence>
<protein>
    <recommendedName>
        <fullName evidence="11">Tyr recombinase domain-containing protein</fullName>
    </recommendedName>
</protein>
<dbReference type="GO" id="GO:0046718">
    <property type="term" value="P:symbiont entry into host cell"/>
    <property type="evidence" value="ECO:0007669"/>
    <property type="project" value="UniProtKB-KW"/>
</dbReference>
<feature type="domain" description="Tyr recombinase" evidence="7">
    <location>
        <begin position="237"/>
        <end position="348"/>
    </location>
</feature>
<keyword evidence="4" id="KW-0233">DNA recombination</keyword>
<evidence type="ECO:0000259" key="9">
    <source>
        <dbReference type="Pfam" id="PF22022"/>
    </source>
</evidence>
<organism evidence="10">
    <name type="scientific">marine sediment metagenome</name>
    <dbReference type="NCBI Taxonomy" id="412755"/>
    <lineage>
        <taxon>unclassified sequences</taxon>
        <taxon>metagenomes</taxon>
        <taxon>ecological metagenomes</taxon>
    </lineage>
</organism>
<dbReference type="GO" id="GO:0015074">
    <property type="term" value="P:DNA integration"/>
    <property type="evidence" value="ECO:0007669"/>
    <property type="project" value="UniProtKB-KW"/>
</dbReference>
<dbReference type="PANTHER" id="PTHR30629:SF6">
    <property type="entry name" value="PROPHAGE INTEGRASE INTA-RELATED"/>
    <property type="match status" value="1"/>
</dbReference>
<evidence type="ECO:0000256" key="3">
    <source>
        <dbReference type="ARBA" id="ARBA00023125"/>
    </source>
</evidence>
<feature type="domain" description="Phage integrase central" evidence="9">
    <location>
        <begin position="117"/>
        <end position="211"/>
    </location>
</feature>
<comment type="similarity">
    <text evidence="1">Belongs to the 'phage' integrase family.</text>
</comment>
<dbReference type="InterPro" id="IPR025166">
    <property type="entry name" value="Integrase_DNA_bind_dom"/>
</dbReference>
<dbReference type="GO" id="GO:0006310">
    <property type="term" value="P:DNA recombination"/>
    <property type="evidence" value="ECO:0007669"/>
    <property type="project" value="UniProtKB-KW"/>
</dbReference>
<comment type="caution">
    <text evidence="10">The sequence shown here is derived from an EMBL/GenBank/DDBJ whole genome shotgun (WGS) entry which is preliminary data.</text>
</comment>
<dbReference type="GO" id="GO:0075713">
    <property type="term" value="P:establishment of integrated proviral latency"/>
    <property type="evidence" value="ECO:0007669"/>
    <property type="project" value="UniProtKB-KW"/>
</dbReference>
<proteinExistence type="inferred from homology"/>
<name>A0A0F9WFU1_9ZZZZ</name>
<keyword evidence="2" id="KW-0229">DNA integration</keyword>
<keyword evidence="3" id="KW-0238">DNA-binding</keyword>
<evidence type="ECO:0008006" key="11">
    <source>
        <dbReference type="Google" id="ProtNLM"/>
    </source>
</evidence>